<organism evidence="1 2">
    <name type="scientific">Clostridium chromiireducens</name>
    <dbReference type="NCBI Taxonomy" id="225345"/>
    <lineage>
        <taxon>Bacteria</taxon>
        <taxon>Bacillati</taxon>
        <taxon>Bacillota</taxon>
        <taxon>Clostridia</taxon>
        <taxon>Eubacteriales</taxon>
        <taxon>Clostridiaceae</taxon>
        <taxon>Clostridium</taxon>
    </lineage>
</organism>
<evidence type="ECO:0000313" key="2">
    <source>
        <dbReference type="Proteomes" id="UP000191056"/>
    </source>
</evidence>
<dbReference type="RefSeq" id="WP_169896864.1">
    <property type="nucleotide sequence ID" value="NZ_JBLZIA010000010.1"/>
</dbReference>
<dbReference type="PROSITE" id="PS51257">
    <property type="entry name" value="PROKAR_LIPOPROTEIN"/>
    <property type="match status" value="1"/>
</dbReference>
<comment type="caution">
    <text evidence="1">The sequence shown here is derived from an EMBL/GenBank/DDBJ whole genome shotgun (WGS) entry which is preliminary data.</text>
</comment>
<dbReference type="Proteomes" id="UP000191056">
    <property type="component" value="Unassembled WGS sequence"/>
</dbReference>
<dbReference type="AlphaFoldDB" id="A0A1V4IDT0"/>
<gene>
    <name evidence="1" type="ORF">CLCHR_42910</name>
</gene>
<accession>A0A1V4IDT0</accession>
<name>A0A1V4IDT0_9CLOT</name>
<reference evidence="1 2" key="1">
    <citation type="submission" date="2017-03" db="EMBL/GenBank/DDBJ databases">
        <title>Genome sequence of Clostridium chromiireducens DSM 23318.</title>
        <authorList>
            <person name="Poehlein A."/>
            <person name="Daniel R."/>
        </authorList>
    </citation>
    <scope>NUCLEOTIDE SEQUENCE [LARGE SCALE GENOMIC DNA]</scope>
    <source>
        <strain evidence="1 2">DSM 23318</strain>
    </source>
</reference>
<sequence>MSRCCYNRCCCNRCCNNYNGCGNFGGYGCGGFGGCGFGGNNLWSLWPLLFFL</sequence>
<keyword evidence="2" id="KW-1185">Reference proteome</keyword>
<proteinExistence type="predicted"/>
<protein>
    <submittedName>
        <fullName evidence="1">Uncharacterized protein</fullName>
    </submittedName>
</protein>
<dbReference type="EMBL" id="MZGT01000088">
    <property type="protein sequence ID" value="OPJ57687.1"/>
    <property type="molecule type" value="Genomic_DNA"/>
</dbReference>
<evidence type="ECO:0000313" key="1">
    <source>
        <dbReference type="EMBL" id="OPJ57687.1"/>
    </source>
</evidence>